<name>A0A380Q9A1_YERPU</name>
<dbReference type="EMBL" id="UHJC01000001">
    <property type="protein sequence ID" value="SUP82126.1"/>
    <property type="molecule type" value="Genomic_DNA"/>
</dbReference>
<evidence type="ECO:0000256" key="1">
    <source>
        <dbReference type="ARBA" id="ARBA00023002"/>
    </source>
</evidence>
<gene>
    <name evidence="2" type="ORF">NCTC8580_01945</name>
</gene>
<dbReference type="InterPro" id="IPR042204">
    <property type="entry name" value="2Fe-2S-bd_N"/>
</dbReference>
<dbReference type="InterPro" id="IPR036010">
    <property type="entry name" value="2Fe-2S_ferredoxin-like_sf"/>
</dbReference>
<sequence length="82" mass="9012">MTLITFTLEGQNMQVPEGVTVAAALSLSGLGYCRLSVSHQPRAPFCGMGVCQECRVTINGMRRLACQTLCESEMCVERIREQ</sequence>
<dbReference type="AlphaFoldDB" id="A0A380Q9A1"/>
<dbReference type="RefSeq" id="WP_106440855.1">
    <property type="nucleotide sequence ID" value="NZ_NCLF01000011.1"/>
</dbReference>
<protein>
    <submittedName>
        <fullName evidence="2">Uncharacterized anaerobic dehydrogenase</fullName>
    </submittedName>
</protein>
<evidence type="ECO:0000313" key="2">
    <source>
        <dbReference type="EMBL" id="SUP82126.1"/>
    </source>
</evidence>
<evidence type="ECO:0000313" key="3">
    <source>
        <dbReference type="Proteomes" id="UP000255087"/>
    </source>
</evidence>
<dbReference type="SUPFAM" id="SSF54292">
    <property type="entry name" value="2Fe-2S ferredoxin-like"/>
    <property type="match status" value="1"/>
</dbReference>
<accession>A0A380Q9A1</accession>
<dbReference type="Proteomes" id="UP000255087">
    <property type="component" value="Unassembled WGS sequence"/>
</dbReference>
<reference evidence="2 3" key="1">
    <citation type="submission" date="2018-06" db="EMBL/GenBank/DDBJ databases">
        <authorList>
            <consortium name="Pathogen Informatics"/>
            <person name="Doyle S."/>
        </authorList>
    </citation>
    <scope>NUCLEOTIDE SEQUENCE [LARGE SCALE GENOMIC DNA]</scope>
    <source>
        <strain evidence="2 3">NCTC8580</strain>
    </source>
</reference>
<dbReference type="Pfam" id="PF13510">
    <property type="entry name" value="Fer2_4"/>
    <property type="match status" value="1"/>
</dbReference>
<dbReference type="GO" id="GO:0051536">
    <property type="term" value="F:iron-sulfur cluster binding"/>
    <property type="evidence" value="ECO:0007669"/>
    <property type="project" value="InterPro"/>
</dbReference>
<dbReference type="GO" id="GO:0016491">
    <property type="term" value="F:oxidoreductase activity"/>
    <property type="evidence" value="ECO:0007669"/>
    <property type="project" value="UniProtKB-KW"/>
</dbReference>
<keyword evidence="1" id="KW-0560">Oxidoreductase</keyword>
<dbReference type="Gene3D" id="3.10.20.440">
    <property type="entry name" value="2Fe-2S iron-sulphur cluster binding domain, sarcosine oxidase, alpha subunit, N-terminal domain"/>
    <property type="match status" value="1"/>
</dbReference>
<organism evidence="2 3">
    <name type="scientific">Yersinia pseudotuberculosis</name>
    <dbReference type="NCBI Taxonomy" id="633"/>
    <lineage>
        <taxon>Bacteria</taxon>
        <taxon>Pseudomonadati</taxon>
        <taxon>Pseudomonadota</taxon>
        <taxon>Gammaproteobacteria</taxon>
        <taxon>Enterobacterales</taxon>
        <taxon>Yersiniaceae</taxon>
        <taxon>Yersinia</taxon>
    </lineage>
</organism>
<proteinExistence type="predicted"/>